<gene>
    <name evidence="1" type="ORF">GXX24_13850</name>
</gene>
<dbReference type="SUPFAM" id="SSF52343">
    <property type="entry name" value="Ferredoxin reductase-like, C-terminal NADP-linked domain"/>
    <property type="match status" value="1"/>
</dbReference>
<evidence type="ECO:0000313" key="1">
    <source>
        <dbReference type="EMBL" id="HHW35204.1"/>
    </source>
</evidence>
<evidence type="ECO:0000313" key="2">
    <source>
        <dbReference type="Proteomes" id="UP000580830"/>
    </source>
</evidence>
<reference evidence="1 2" key="1">
    <citation type="journal article" date="2020" name="Biotechnol. Biofuels">
        <title>New insights from the biogas microbiome by comprehensive genome-resolved metagenomics of nearly 1600 species originating from multiple anaerobic digesters.</title>
        <authorList>
            <person name="Campanaro S."/>
            <person name="Treu L."/>
            <person name="Rodriguez-R L.M."/>
            <person name="Kovalovszki A."/>
            <person name="Ziels R.M."/>
            <person name="Maus I."/>
            <person name="Zhu X."/>
            <person name="Kougias P.G."/>
            <person name="Basile A."/>
            <person name="Luo G."/>
            <person name="Schluter A."/>
            <person name="Konstantinidis K.T."/>
            <person name="Angelidaki I."/>
        </authorList>
    </citation>
    <scope>NUCLEOTIDE SEQUENCE [LARGE SCALE GENOMIC DNA]</scope>
    <source>
        <strain evidence="1">AS04akNAM_125</strain>
    </source>
</reference>
<dbReference type="RefSeq" id="WP_303731159.1">
    <property type="nucleotide sequence ID" value="NZ_DULP01000220.1"/>
</dbReference>
<organism evidence="1 2">
    <name type="scientific">Paracoccus solventivorans</name>
    <dbReference type="NCBI Taxonomy" id="53463"/>
    <lineage>
        <taxon>Bacteria</taxon>
        <taxon>Pseudomonadati</taxon>
        <taxon>Pseudomonadota</taxon>
        <taxon>Alphaproteobacteria</taxon>
        <taxon>Rhodobacterales</taxon>
        <taxon>Paracoccaceae</taxon>
        <taxon>Paracoccus</taxon>
    </lineage>
</organism>
<accession>A0A832QXK2</accession>
<comment type="caution">
    <text evidence="1">The sequence shown here is derived from an EMBL/GenBank/DDBJ whole genome shotgun (WGS) entry which is preliminary data.</text>
</comment>
<dbReference type="Proteomes" id="UP000580830">
    <property type="component" value="Unassembled WGS sequence"/>
</dbReference>
<protein>
    <recommendedName>
        <fullName evidence="3">Oxidoreductase NAD-binding domain-containing protein</fullName>
    </recommendedName>
</protein>
<sequence length="50" mass="5439">MTLVRSAPFTPGSGDLWLCGPAGLWRALLSGLAHIGQSPRGVRYEYFDFA</sequence>
<dbReference type="EMBL" id="DULP01000220">
    <property type="protein sequence ID" value="HHW35204.1"/>
    <property type="molecule type" value="Genomic_DNA"/>
</dbReference>
<dbReference type="InterPro" id="IPR039261">
    <property type="entry name" value="FNR_nucleotide-bd"/>
</dbReference>
<name>A0A832QXK2_9RHOB</name>
<dbReference type="AlphaFoldDB" id="A0A832QXK2"/>
<proteinExistence type="predicted"/>
<evidence type="ECO:0008006" key="3">
    <source>
        <dbReference type="Google" id="ProtNLM"/>
    </source>
</evidence>